<gene>
    <name evidence="1" type="ORF">CAUJ_LOCUS15995</name>
</gene>
<evidence type="ECO:0000313" key="2">
    <source>
        <dbReference type="Proteomes" id="UP000835052"/>
    </source>
</evidence>
<evidence type="ECO:0000313" key="1">
    <source>
        <dbReference type="EMBL" id="CAD6200096.1"/>
    </source>
</evidence>
<reference evidence="1" key="1">
    <citation type="submission" date="2020-10" db="EMBL/GenBank/DDBJ databases">
        <authorList>
            <person name="Kikuchi T."/>
        </authorList>
    </citation>
    <scope>NUCLEOTIDE SEQUENCE</scope>
    <source>
        <strain evidence="1">NKZ352</strain>
    </source>
</reference>
<name>A0A8S1HU87_9PELO</name>
<dbReference type="Proteomes" id="UP000835052">
    <property type="component" value="Unassembled WGS sequence"/>
</dbReference>
<comment type="caution">
    <text evidence="1">The sequence shown here is derived from an EMBL/GenBank/DDBJ whole genome shotgun (WGS) entry which is preliminary data.</text>
</comment>
<sequence>MEGVRNILDKKPPWRDCAVVIGSWLLGYVCANTSATIARESLIKIAQSSPGQLTRRLLADFPLDKLFGQTIFEISNSN</sequence>
<protein>
    <submittedName>
        <fullName evidence="1">Uncharacterized protein</fullName>
    </submittedName>
</protein>
<dbReference type="AlphaFoldDB" id="A0A8S1HU87"/>
<proteinExistence type="predicted"/>
<accession>A0A8S1HU87</accession>
<dbReference type="EMBL" id="CAJGYM010000237">
    <property type="protein sequence ID" value="CAD6200096.1"/>
    <property type="molecule type" value="Genomic_DNA"/>
</dbReference>
<organism evidence="1 2">
    <name type="scientific">Caenorhabditis auriculariae</name>
    <dbReference type="NCBI Taxonomy" id="2777116"/>
    <lineage>
        <taxon>Eukaryota</taxon>
        <taxon>Metazoa</taxon>
        <taxon>Ecdysozoa</taxon>
        <taxon>Nematoda</taxon>
        <taxon>Chromadorea</taxon>
        <taxon>Rhabditida</taxon>
        <taxon>Rhabditina</taxon>
        <taxon>Rhabditomorpha</taxon>
        <taxon>Rhabditoidea</taxon>
        <taxon>Rhabditidae</taxon>
        <taxon>Peloderinae</taxon>
        <taxon>Caenorhabditis</taxon>
    </lineage>
</organism>
<keyword evidence="2" id="KW-1185">Reference proteome</keyword>